<dbReference type="InterPro" id="IPR027417">
    <property type="entry name" value="P-loop_NTPase"/>
</dbReference>
<dbReference type="InterPro" id="IPR050311">
    <property type="entry name" value="ORC1/CDC6"/>
</dbReference>
<comment type="caution">
    <text evidence="13">The sequence shown here is derived from an EMBL/GenBank/DDBJ whole genome shotgun (WGS) entry which is preliminary data.</text>
</comment>
<proteinExistence type="inferred from homology"/>
<keyword evidence="7" id="KW-0460">Magnesium</keyword>
<dbReference type="InterPro" id="IPR003959">
    <property type="entry name" value="ATPase_AAA_core"/>
</dbReference>
<dbReference type="InterPro" id="IPR043151">
    <property type="entry name" value="BAH_sf"/>
</dbReference>
<keyword evidence="9 10" id="KW-0539">Nucleus</keyword>
<evidence type="ECO:0000256" key="8">
    <source>
        <dbReference type="ARBA" id="ARBA00023125"/>
    </source>
</evidence>
<accession>A0A1V2L2D4</accession>
<dbReference type="InterPro" id="IPR001025">
    <property type="entry name" value="BAH_dom"/>
</dbReference>
<dbReference type="GO" id="GO:0006270">
    <property type="term" value="P:DNA replication initiation"/>
    <property type="evidence" value="ECO:0007669"/>
    <property type="project" value="TreeGrafter"/>
</dbReference>
<dbReference type="GO" id="GO:0033314">
    <property type="term" value="P:mitotic DNA replication checkpoint signaling"/>
    <property type="evidence" value="ECO:0007669"/>
    <property type="project" value="TreeGrafter"/>
</dbReference>
<evidence type="ECO:0000256" key="1">
    <source>
        <dbReference type="ARBA" id="ARBA00004123"/>
    </source>
</evidence>
<evidence type="ECO:0000259" key="12">
    <source>
        <dbReference type="PROSITE" id="PS51038"/>
    </source>
</evidence>
<evidence type="ECO:0000313" key="14">
    <source>
        <dbReference type="Proteomes" id="UP000189513"/>
    </source>
</evidence>
<evidence type="ECO:0000256" key="3">
    <source>
        <dbReference type="ARBA" id="ARBA00022705"/>
    </source>
</evidence>
<evidence type="ECO:0000256" key="2">
    <source>
        <dbReference type="ARBA" id="ARBA00008398"/>
    </source>
</evidence>
<dbReference type="FunFam" id="3.40.50.300:FF:000199">
    <property type="entry name" value="Origin recognition complex subunit 1"/>
    <property type="match status" value="1"/>
</dbReference>
<dbReference type="CDD" id="cd00009">
    <property type="entry name" value="AAA"/>
    <property type="match status" value="1"/>
</dbReference>
<dbReference type="SUPFAM" id="SSF82061">
    <property type="entry name" value="BAH domain"/>
    <property type="match status" value="1"/>
</dbReference>
<dbReference type="VEuPathDB" id="FungiDB:BON22_4802"/>
<dbReference type="PANTHER" id="PTHR10763">
    <property type="entry name" value="CELL DIVISION CONTROL PROTEIN 6-RELATED"/>
    <property type="match status" value="1"/>
</dbReference>
<dbReference type="InterPro" id="IPR003593">
    <property type="entry name" value="AAA+_ATPase"/>
</dbReference>
<keyword evidence="6 10" id="KW-0067">ATP-binding</keyword>
<feature type="compositionally biased region" description="Polar residues" evidence="11">
    <location>
        <begin position="203"/>
        <end position="218"/>
    </location>
</feature>
<dbReference type="GO" id="GO:0005524">
    <property type="term" value="F:ATP binding"/>
    <property type="evidence" value="ECO:0007669"/>
    <property type="project" value="UniProtKB-KW"/>
</dbReference>
<dbReference type="AlphaFoldDB" id="A0A1V2L2D4"/>
<name>A0A1V2L2D4_CYBFA</name>
<evidence type="ECO:0000256" key="9">
    <source>
        <dbReference type="ARBA" id="ARBA00023242"/>
    </source>
</evidence>
<comment type="function">
    <text evidence="10">Component of the origin recognition complex (ORC) that binds origins of replication. DNA-binding is ATP-dependent, however specific DNA sequences that define origins of replication have not been identified so far. ORC is required to assemble the pre-replication complex necessary to initiate DNA replication.</text>
</comment>
<evidence type="ECO:0000256" key="6">
    <source>
        <dbReference type="ARBA" id="ARBA00022840"/>
    </source>
</evidence>
<reference evidence="14" key="1">
    <citation type="journal article" date="2017" name="Genome Announc.">
        <title>Genome sequences of Cyberlindnera fabianii 65, Pichia kudriavzevii 129, and Saccharomyces cerevisiae 131 isolated from fermented masau fruits in Zimbabwe.</title>
        <authorList>
            <person name="van Rijswijck I.M.H."/>
            <person name="Derks M.F.L."/>
            <person name="Abee T."/>
            <person name="de Ridder D."/>
            <person name="Smid E.J."/>
        </authorList>
    </citation>
    <scope>NUCLEOTIDE SEQUENCE [LARGE SCALE GENOMIC DNA]</scope>
    <source>
        <strain evidence="14">65</strain>
    </source>
</reference>
<keyword evidence="4" id="KW-0479">Metal-binding</keyword>
<dbReference type="OMA" id="FFNWPTY"/>
<dbReference type="Gene3D" id="2.30.30.490">
    <property type="match status" value="1"/>
</dbReference>
<evidence type="ECO:0000313" key="13">
    <source>
        <dbReference type="EMBL" id="ONH65416.1"/>
    </source>
</evidence>
<dbReference type="GO" id="GO:0046872">
    <property type="term" value="F:metal ion binding"/>
    <property type="evidence" value="ECO:0007669"/>
    <property type="project" value="UniProtKB-KW"/>
</dbReference>
<dbReference type="GO" id="GO:0003688">
    <property type="term" value="F:DNA replication origin binding"/>
    <property type="evidence" value="ECO:0007669"/>
    <property type="project" value="TreeGrafter"/>
</dbReference>
<dbReference type="Gene3D" id="1.10.8.60">
    <property type="match status" value="1"/>
</dbReference>
<feature type="domain" description="BAH" evidence="12">
    <location>
        <begin position="53"/>
        <end position="169"/>
    </location>
</feature>
<dbReference type="GO" id="GO:0003682">
    <property type="term" value="F:chromatin binding"/>
    <property type="evidence" value="ECO:0007669"/>
    <property type="project" value="InterPro"/>
</dbReference>
<keyword evidence="8 10" id="KW-0238">DNA-binding</keyword>
<dbReference type="PROSITE" id="PS51038">
    <property type="entry name" value="BAH"/>
    <property type="match status" value="1"/>
</dbReference>
<comment type="subunit">
    <text evidence="10">ORC is composed of six subunits.</text>
</comment>
<dbReference type="Pfam" id="PF17872">
    <property type="entry name" value="AAA_lid_10"/>
    <property type="match status" value="1"/>
</dbReference>
<dbReference type="GO" id="GO:0016887">
    <property type="term" value="F:ATP hydrolysis activity"/>
    <property type="evidence" value="ECO:0007669"/>
    <property type="project" value="InterPro"/>
</dbReference>
<evidence type="ECO:0000256" key="7">
    <source>
        <dbReference type="ARBA" id="ARBA00022842"/>
    </source>
</evidence>
<dbReference type="PANTHER" id="PTHR10763:SF23">
    <property type="entry name" value="ORIGIN RECOGNITION COMPLEX SUBUNIT 1"/>
    <property type="match status" value="1"/>
</dbReference>
<dbReference type="Proteomes" id="UP000189513">
    <property type="component" value="Unassembled WGS sequence"/>
</dbReference>
<evidence type="ECO:0000256" key="11">
    <source>
        <dbReference type="SAM" id="MobiDB-lite"/>
    </source>
</evidence>
<keyword evidence="3 10" id="KW-0235">DNA replication</keyword>
<keyword evidence="14" id="KW-1185">Reference proteome</keyword>
<dbReference type="InterPro" id="IPR048867">
    <property type="entry name" value="WHD_ORC1"/>
</dbReference>
<dbReference type="Pfam" id="PF01426">
    <property type="entry name" value="BAH"/>
    <property type="match status" value="1"/>
</dbReference>
<keyword evidence="5 10" id="KW-0547">Nucleotide-binding</keyword>
<sequence>MATRRSKFAGWSYAFDAVNGSGPVAIEATPARRVTRGASNSSRLVLKRESDGMEIRSGDTILVDDPDEDTRVVVLIKQAVLGTGDFITLTALGFLNVEETVNHPDGTHDQELFLTSVTVSVYVENVIGPVNVLNEDDFKKITIDDSNKDTTFMCRKGYDTYYETYTDSFDFTDIKKAMTADPVAEEVRLRDLIVKTMYKSKKSSQSTNVRSAFTTPASEQRRTTKKKRSKKPVTAPVPKRKRLKENYPIGTRPKRGVGRPRKNPHIPKGGIKGPKSLLTEKTEGINGENGKEANMPCREEQFANIYSTVESSIELESGTCIYVSGTPGTGKTATVREVVKILYKESKNGNLNDFDYLEINGMKLLSPQSAYELLWNKISNVSVPAANLQSELESYFSNHKAERPLVVLLDELDQIASKSTAVLYNFFNWPSLSKSKLIVIAIANTMDLPERTLTNKTSSRLGLQRIQFPGYTHEELIQIIHARFEALVDDGVELKEDAIQFAARKIASVSGDARRALKICRRAVALALKQANDAKKAGEEVPYPIVVQARHINIAIIESTSSPIAQFITDLSFVAKLVMIGILSKKRKSGIAENSLGDIIDEIKQIVSVNTAKDSSQFVVDGKSILDILYEDFIIRPHGFDYVMNELIESGLVLQQNRRSDRNSMVKLNIADEEITSVFKNDSGLKYFADLTPLDN</sequence>
<dbReference type="Gene3D" id="3.40.50.300">
    <property type="entry name" value="P-loop containing nucleotide triphosphate hydrolases"/>
    <property type="match status" value="1"/>
</dbReference>
<dbReference type="STRING" id="36022.A0A1V2L2D4"/>
<dbReference type="Pfam" id="PF21312">
    <property type="entry name" value="WHD_ORC1"/>
    <property type="match status" value="1"/>
</dbReference>
<feature type="compositionally biased region" description="Basic residues" evidence="11">
    <location>
        <begin position="252"/>
        <end position="265"/>
    </location>
</feature>
<organism evidence="13 14">
    <name type="scientific">Cyberlindnera fabianii</name>
    <name type="common">Yeast</name>
    <name type="synonym">Hansenula fabianii</name>
    <dbReference type="NCBI Taxonomy" id="36022"/>
    <lineage>
        <taxon>Eukaryota</taxon>
        <taxon>Fungi</taxon>
        <taxon>Dikarya</taxon>
        <taxon>Ascomycota</taxon>
        <taxon>Saccharomycotina</taxon>
        <taxon>Saccharomycetes</taxon>
        <taxon>Phaffomycetales</taxon>
        <taxon>Phaffomycetaceae</taxon>
        <taxon>Cyberlindnera</taxon>
    </lineage>
</organism>
<evidence type="ECO:0000256" key="4">
    <source>
        <dbReference type="ARBA" id="ARBA00022723"/>
    </source>
</evidence>
<comment type="subcellular location">
    <subcellularLocation>
        <location evidence="1 10">Nucleus</location>
    </subcellularLocation>
</comment>
<dbReference type="GO" id="GO:0005664">
    <property type="term" value="C:nuclear origin of replication recognition complex"/>
    <property type="evidence" value="ECO:0007669"/>
    <property type="project" value="TreeGrafter"/>
</dbReference>
<dbReference type="SUPFAM" id="SSF52540">
    <property type="entry name" value="P-loop containing nucleoside triphosphate hydrolases"/>
    <property type="match status" value="1"/>
</dbReference>
<protein>
    <recommendedName>
        <fullName evidence="10">Origin recognition complex subunit 1</fullName>
    </recommendedName>
</protein>
<evidence type="ECO:0000256" key="5">
    <source>
        <dbReference type="ARBA" id="ARBA00022741"/>
    </source>
</evidence>
<evidence type="ECO:0000256" key="10">
    <source>
        <dbReference type="RuleBase" id="RU365058"/>
    </source>
</evidence>
<dbReference type="SMART" id="SM00439">
    <property type="entry name" value="BAH"/>
    <property type="match status" value="1"/>
</dbReference>
<dbReference type="InterPro" id="IPR041083">
    <property type="entry name" value="AAA_lid_10"/>
</dbReference>
<gene>
    <name evidence="13" type="ORF">BON22_4802</name>
</gene>
<dbReference type="Pfam" id="PF00004">
    <property type="entry name" value="AAA"/>
    <property type="match status" value="1"/>
</dbReference>
<dbReference type="EMBL" id="MPUK01000011">
    <property type="protein sequence ID" value="ONH65416.1"/>
    <property type="molecule type" value="Genomic_DNA"/>
</dbReference>
<dbReference type="SMART" id="SM00382">
    <property type="entry name" value="AAA"/>
    <property type="match status" value="1"/>
</dbReference>
<comment type="similarity">
    <text evidence="2 10">Belongs to the ORC1 family.</text>
</comment>
<feature type="region of interest" description="Disordered" evidence="11">
    <location>
        <begin position="200"/>
        <end position="277"/>
    </location>
</feature>